<organism evidence="1 2">
    <name type="scientific">Paenibacillus filicis</name>
    <dbReference type="NCBI Taxonomy" id="669464"/>
    <lineage>
        <taxon>Bacteria</taxon>
        <taxon>Bacillati</taxon>
        <taxon>Bacillota</taxon>
        <taxon>Bacilli</taxon>
        <taxon>Bacillales</taxon>
        <taxon>Paenibacillaceae</taxon>
        <taxon>Paenibacillus</taxon>
    </lineage>
</organism>
<gene>
    <name evidence="1" type="ORF">WMW72_35285</name>
</gene>
<dbReference type="RefSeq" id="WP_341420273.1">
    <property type="nucleotide sequence ID" value="NZ_JBBPCC010000046.1"/>
</dbReference>
<dbReference type="EMBL" id="JBBPCC010000046">
    <property type="protein sequence ID" value="MEK8133141.1"/>
    <property type="molecule type" value="Genomic_DNA"/>
</dbReference>
<comment type="caution">
    <text evidence="1">The sequence shown here is derived from an EMBL/GenBank/DDBJ whole genome shotgun (WGS) entry which is preliminary data.</text>
</comment>
<reference evidence="1 2" key="1">
    <citation type="submission" date="2024-04" db="EMBL/GenBank/DDBJ databases">
        <title>draft genome sequnece of Paenibacillus filicis.</title>
        <authorList>
            <person name="Kim D.-U."/>
        </authorList>
    </citation>
    <scope>NUCLEOTIDE SEQUENCE [LARGE SCALE GENOMIC DNA]</scope>
    <source>
        <strain evidence="1 2">KACC14197</strain>
    </source>
</reference>
<dbReference type="Proteomes" id="UP001469365">
    <property type="component" value="Unassembled WGS sequence"/>
</dbReference>
<protein>
    <submittedName>
        <fullName evidence="1">Uncharacterized protein</fullName>
    </submittedName>
</protein>
<sequence length="85" mass="9863">MYGIYVKDDDEMFVMSQDQVFKYLASKSMVFKNYGVHTDGKRVTVWETSAGANGKLSQQSVDEFFHSFDDEGWIIRKISDNNHLE</sequence>
<accession>A0ABU9DY23</accession>
<keyword evidence="2" id="KW-1185">Reference proteome</keyword>
<evidence type="ECO:0000313" key="2">
    <source>
        <dbReference type="Proteomes" id="UP001469365"/>
    </source>
</evidence>
<name>A0ABU9DY23_9BACL</name>
<evidence type="ECO:0000313" key="1">
    <source>
        <dbReference type="EMBL" id="MEK8133141.1"/>
    </source>
</evidence>
<proteinExistence type="predicted"/>